<feature type="transmembrane region" description="Helical" evidence="1">
    <location>
        <begin position="21"/>
        <end position="40"/>
    </location>
</feature>
<protein>
    <submittedName>
        <fullName evidence="2">Uncharacterized protein</fullName>
    </submittedName>
</protein>
<reference evidence="2" key="2">
    <citation type="journal article" date="2015" name="Fish Shellfish Immunol.">
        <title>Early steps in the European eel (Anguilla anguilla)-Vibrio vulnificus interaction in the gills: Role of the RtxA13 toxin.</title>
        <authorList>
            <person name="Callol A."/>
            <person name="Pajuelo D."/>
            <person name="Ebbesson L."/>
            <person name="Teles M."/>
            <person name="MacKenzie S."/>
            <person name="Amaro C."/>
        </authorList>
    </citation>
    <scope>NUCLEOTIDE SEQUENCE</scope>
</reference>
<proteinExistence type="predicted"/>
<dbReference type="EMBL" id="GBXM01099643">
    <property type="protein sequence ID" value="JAH08934.1"/>
    <property type="molecule type" value="Transcribed_RNA"/>
</dbReference>
<accession>A0A0E9P7W6</accession>
<evidence type="ECO:0000313" key="2">
    <source>
        <dbReference type="EMBL" id="JAG99947.1"/>
    </source>
</evidence>
<organism evidence="2">
    <name type="scientific">Anguilla anguilla</name>
    <name type="common">European freshwater eel</name>
    <name type="synonym">Muraena anguilla</name>
    <dbReference type="NCBI Taxonomy" id="7936"/>
    <lineage>
        <taxon>Eukaryota</taxon>
        <taxon>Metazoa</taxon>
        <taxon>Chordata</taxon>
        <taxon>Craniata</taxon>
        <taxon>Vertebrata</taxon>
        <taxon>Euteleostomi</taxon>
        <taxon>Actinopterygii</taxon>
        <taxon>Neopterygii</taxon>
        <taxon>Teleostei</taxon>
        <taxon>Anguilliformes</taxon>
        <taxon>Anguillidae</taxon>
        <taxon>Anguilla</taxon>
    </lineage>
</organism>
<dbReference type="AlphaFoldDB" id="A0A0E9P7W6"/>
<sequence>MSTHIHTNKLHVSTFMLPRPVLYLATYIQLLSMYVLQLPIKTLHLKS</sequence>
<keyword evidence="1" id="KW-0812">Transmembrane</keyword>
<reference evidence="2" key="1">
    <citation type="submission" date="2014-11" db="EMBL/GenBank/DDBJ databases">
        <authorList>
            <person name="Amaro Gonzalez C."/>
        </authorList>
    </citation>
    <scope>NUCLEOTIDE SEQUENCE</scope>
</reference>
<evidence type="ECO:0000256" key="1">
    <source>
        <dbReference type="SAM" id="Phobius"/>
    </source>
</evidence>
<keyword evidence="1" id="KW-1133">Transmembrane helix</keyword>
<name>A0A0E9P7W6_ANGAN</name>
<dbReference type="EMBL" id="GBXM01108629">
    <property type="protein sequence ID" value="JAG99947.1"/>
    <property type="molecule type" value="Transcribed_RNA"/>
</dbReference>
<keyword evidence="1" id="KW-0472">Membrane</keyword>